<dbReference type="Proteomes" id="UP000324832">
    <property type="component" value="Unassembled WGS sequence"/>
</dbReference>
<dbReference type="InterPro" id="IPR036273">
    <property type="entry name" value="CRAL/TRIO_N_dom_sf"/>
</dbReference>
<dbReference type="PANTHER" id="PTHR46384:SF1">
    <property type="entry name" value="MOTILE SPERM DOMAIN-CONTAINING PROTEIN 2"/>
    <property type="match status" value="1"/>
</dbReference>
<dbReference type="AlphaFoldDB" id="A0A5E4R6N5"/>
<dbReference type="EMBL" id="FZQP02006979">
    <property type="protein sequence ID" value="VVD05476.1"/>
    <property type="molecule type" value="Genomic_DNA"/>
</dbReference>
<organism evidence="4 5">
    <name type="scientific">Leptidea sinapis</name>
    <dbReference type="NCBI Taxonomy" id="189913"/>
    <lineage>
        <taxon>Eukaryota</taxon>
        <taxon>Metazoa</taxon>
        <taxon>Ecdysozoa</taxon>
        <taxon>Arthropoda</taxon>
        <taxon>Hexapoda</taxon>
        <taxon>Insecta</taxon>
        <taxon>Pterygota</taxon>
        <taxon>Neoptera</taxon>
        <taxon>Endopterygota</taxon>
        <taxon>Lepidoptera</taxon>
        <taxon>Glossata</taxon>
        <taxon>Ditrysia</taxon>
        <taxon>Papilionoidea</taxon>
        <taxon>Pieridae</taxon>
        <taxon>Dismorphiinae</taxon>
        <taxon>Leptidea</taxon>
    </lineage>
</organism>
<dbReference type="Gene3D" id="2.60.40.10">
    <property type="entry name" value="Immunoglobulins"/>
    <property type="match status" value="1"/>
</dbReference>
<dbReference type="CDD" id="cd00170">
    <property type="entry name" value="SEC14"/>
    <property type="match status" value="1"/>
</dbReference>
<dbReference type="Gene3D" id="3.40.525.10">
    <property type="entry name" value="CRAL-TRIO lipid binding domain"/>
    <property type="match status" value="1"/>
</dbReference>
<dbReference type="InterPro" id="IPR008962">
    <property type="entry name" value="PapD-like_sf"/>
</dbReference>
<evidence type="ECO:0000313" key="4">
    <source>
        <dbReference type="EMBL" id="VVD05476.1"/>
    </source>
</evidence>
<dbReference type="PANTHER" id="PTHR46384">
    <property type="entry name" value="MOTILE SPERM DOMAIN-CONTAINING PROTEIN 2"/>
    <property type="match status" value="1"/>
</dbReference>
<protein>
    <recommendedName>
        <fullName evidence="6">MSP domain-containing protein</fullName>
    </recommendedName>
</protein>
<evidence type="ECO:0008006" key="6">
    <source>
        <dbReference type="Google" id="ProtNLM"/>
    </source>
</evidence>
<dbReference type="SUPFAM" id="SSF49354">
    <property type="entry name" value="PapD-like"/>
    <property type="match status" value="1"/>
</dbReference>
<dbReference type="InterPro" id="IPR013783">
    <property type="entry name" value="Ig-like_fold"/>
</dbReference>
<dbReference type="SMART" id="SM00516">
    <property type="entry name" value="SEC14"/>
    <property type="match status" value="1"/>
</dbReference>
<accession>A0A5E4R6N5</accession>
<evidence type="ECO:0000259" key="3">
    <source>
        <dbReference type="PROSITE" id="PS50202"/>
    </source>
</evidence>
<dbReference type="SUPFAM" id="SSF46938">
    <property type="entry name" value="CRAL/TRIO N-terminal domain"/>
    <property type="match status" value="1"/>
</dbReference>
<proteinExistence type="predicted"/>
<dbReference type="InterPro" id="IPR053012">
    <property type="entry name" value="ER-organelle_contact"/>
</dbReference>
<sequence length="444" mass="51613">MSKLSEIRLLLDAKVKEGIPNPPGSFDPRDLQRISNDKYLYRVLEHSSNSVTQAADMLFNTMVWRKLNNVNDINESSVDRSILENGLFFPHGRDIDSCLLFIMRSKIYVKGQTDRQAVKKVFIYWLERLEREESGKKVTLFLDMDGCGLSNMDLEVFMYIIDVLKSYYPSFINYIIVFQMPWVLGAGFKIIKSVLPASAMDRLKTVNKDKLKDWVAPEQALVDWGGKDNYTFKFEPENRQIHQVDKVNYENYSPGEMLCLNPHKVLEFKMRNNEISAQLDIRNMEDSLVAYKIRTTAPEKYIVKNSSGILSPRMSQNIVIILQNGFFNDLVNKDRFLIVSVQVPKANLSYKELTHIWQTNRSAVDEYRMTCVHIGEKTTLKPHNSMVDVIGKLDDNFDVTNQKLRYINIKQIIIMSFMFINIILLCLTYRHLKRPCHISNYSVN</sequence>
<keyword evidence="5" id="KW-1185">Reference proteome</keyword>
<dbReference type="InterPro" id="IPR001251">
    <property type="entry name" value="CRAL-TRIO_dom"/>
</dbReference>
<dbReference type="SUPFAM" id="SSF52087">
    <property type="entry name" value="CRAL/TRIO domain"/>
    <property type="match status" value="1"/>
</dbReference>
<feature type="domain" description="CRAL-TRIO" evidence="2">
    <location>
        <begin position="75"/>
        <end position="232"/>
    </location>
</feature>
<dbReference type="InterPro" id="IPR036865">
    <property type="entry name" value="CRAL-TRIO_dom_sf"/>
</dbReference>
<dbReference type="GO" id="GO:0140284">
    <property type="term" value="C:endoplasmic reticulum-endosome membrane contact site"/>
    <property type="evidence" value="ECO:0007669"/>
    <property type="project" value="TreeGrafter"/>
</dbReference>
<dbReference type="Pfam" id="PF00635">
    <property type="entry name" value="Motile_Sperm"/>
    <property type="match status" value="1"/>
</dbReference>
<dbReference type="InterPro" id="IPR000535">
    <property type="entry name" value="MSP_dom"/>
</dbReference>
<keyword evidence="1" id="KW-1133">Transmembrane helix</keyword>
<dbReference type="Pfam" id="PF00650">
    <property type="entry name" value="CRAL_TRIO"/>
    <property type="match status" value="1"/>
</dbReference>
<evidence type="ECO:0000259" key="2">
    <source>
        <dbReference type="PROSITE" id="PS50191"/>
    </source>
</evidence>
<feature type="domain" description="MSP" evidence="3">
    <location>
        <begin position="257"/>
        <end position="375"/>
    </location>
</feature>
<dbReference type="GO" id="GO:0012505">
    <property type="term" value="C:endomembrane system"/>
    <property type="evidence" value="ECO:0007669"/>
    <property type="project" value="TreeGrafter"/>
</dbReference>
<evidence type="ECO:0000313" key="5">
    <source>
        <dbReference type="Proteomes" id="UP000324832"/>
    </source>
</evidence>
<reference evidence="4 5" key="1">
    <citation type="submission" date="2017-07" db="EMBL/GenBank/DDBJ databases">
        <authorList>
            <person name="Talla V."/>
            <person name="Backstrom N."/>
        </authorList>
    </citation>
    <scope>NUCLEOTIDE SEQUENCE [LARGE SCALE GENOMIC DNA]</scope>
</reference>
<evidence type="ECO:0000256" key="1">
    <source>
        <dbReference type="SAM" id="Phobius"/>
    </source>
</evidence>
<feature type="transmembrane region" description="Helical" evidence="1">
    <location>
        <begin position="412"/>
        <end position="432"/>
    </location>
</feature>
<dbReference type="PROSITE" id="PS50202">
    <property type="entry name" value="MSP"/>
    <property type="match status" value="1"/>
</dbReference>
<dbReference type="PROSITE" id="PS50191">
    <property type="entry name" value="CRAL_TRIO"/>
    <property type="match status" value="1"/>
</dbReference>
<gene>
    <name evidence="4" type="ORF">LSINAPIS_LOCUS15006</name>
</gene>
<keyword evidence="1" id="KW-0812">Transmembrane</keyword>
<keyword evidence="1" id="KW-0472">Membrane</keyword>
<name>A0A5E4R6N5_9NEOP</name>